<evidence type="ECO:0000256" key="8">
    <source>
        <dbReference type="ARBA" id="ARBA00045608"/>
    </source>
</evidence>
<dbReference type="AlphaFoldDB" id="A0A7S2CUY6"/>
<feature type="compositionally biased region" description="Basic and acidic residues" evidence="10">
    <location>
        <begin position="7"/>
        <end position="23"/>
    </location>
</feature>
<keyword evidence="5 9" id="KW-0256">Endoplasmic reticulum</keyword>
<proteinExistence type="inferred from homology"/>
<keyword evidence="6 9" id="KW-1133">Transmembrane helix</keyword>
<comment type="function">
    <text evidence="8 9">Component of the signal peptidase complex (SPC) which catalyzes the cleavage of N-terminal signal sequences from nascent proteins as they are translocated into the lumen of the endoplasmic reticulum. Enhances the enzymatic activity of SPC and facilitates the interactions between different components of the translocation site.</text>
</comment>
<evidence type="ECO:0000256" key="5">
    <source>
        <dbReference type="ARBA" id="ARBA00022824"/>
    </source>
</evidence>
<evidence type="ECO:0000256" key="9">
    <source>
        <dbReference type="RuleBase" id="RU368033"/>
    </source>
</evidence>
<comment type="subcellular location">
    <subcellularLocation>
        <location evidence="1 9">Endoplasmic reticulum membrane</location>
        <topology evidence="1 9">Multi-pass membrane protein</topology>
    </subcellularLocation>
</comment>
<sequence>MAKKNAKKDAEGEKGAAVVKDEGEGNEAEEAEDEIAEGRREPMQVEIGDFVKVKQMLDESTVSAVLTLGALKVEDGYTYDYDENHYWDNVKLLLMVVACAFAMVAQFYPMPFPESRPLLGICCAAYFVASTVLQGIVTYIEQDTIMLTHAKNRQTAEKEGLRIRTTFPRFQYDYTVVVEKAETKNGPSVSQTYLITKYFTEDGWFDAEGFEEDVTKQVQKFEAKKFNKTL</sequence>
<organism evidence="11">
    <name type="scientific">Florenciella parvula</name>
    <dbReference type="NCBI Taxonomy" id="236787"/>
    <lineage>
        <taxon>Eukaryota</taxon>
        <taxon>Sar</taxon>
        <taxon>Stramenopiles</taxon>
        <taxon>Ochrophyta</taxon>
        <taxon>Dictyochophyceae</taxon>
        <taxon>Florenciellales</taxon>
        <taxon>Florenciella</taxon>
    </lineage>
</organism>
<name>A0A7S2CUY6_9STRA</name>
<keyword evidence="7 9" id="KW-0472">Membrane</keyword>
<dbReference type="GO" id="GO:0006465">
    <property type="term" value="P:signal peptide processing"/>
    <property type="evidence" value="ECO:0007669"/>
    <property type="project" value="UniProtKB-UniRule"/>
</dbReference>
<keyword evidence="4 9" id="KW-0812">Transmembrane</keyword>
<evidence type="ECO:0000256" key="3">
    <source>
        <dbReference type="ARBA" id="ARBA00017057"/>
    </source>
</evidence>
<evidence type="ECO:0000256" key="1">
    <source>
        <dbReference type="ARBA" id="ARBA00004477"/>
    </source>
</evidence>
<evidence type="ECO:0000256" key="2">
    <source>
        <dbReference type="ARBA" id="ARBA00007324"/>
    </source>
</evidence>
<reference evidence="11" key="1">
    <citation type="submission" date="2021-01" db="EMBL/GenBank/DDBJ databases">
        <authorList>
            <person name="Corre E."/>
            <person name="Pelletier E."/>
            <person name="Niang G."/>
            <person name="Scheremetjew M."/>
            <person name="Finn R."/>
            <person name="Kale V."/>
            <person name="Holt S."/>
            <person name="Cochrane G."/>
            <person name="Meng A."/>
            <person name="Brown T."/>
            <person name="Cohen L."/>
        </authorList>
    </citation>
    <scope>NUCLEOTIDE SEQUENCE</scope>
    <source>
        <strain evidence="11">RCC1693</strain>
    </source>
</reference>
<evidence type="ECO:0000256" key="7">
    <source>
        <dbReference type="ARBA" id="ARBA00023136"/>
    </source>
</evidence>
<dbReference type="GO" id="GO:0008233">
    <property type="term" value="F:peptidase activity"/>
    <property type="evidence" value="ECO:0007669"/>
    <property type="project" value="UniProtKB-UniRule"/>
</dbReference>
<protein>
    <recommendedName>
        <fullName evidence="3 9">Signal peptidase complex subunit 2</fullName>
    </recommendedName>
</protein>
<dbReference type="EMBL" id="HBGT01026175">
    <property type="protein sequence ID" value="CAD9436311.1"/>
    <property type="molecule type" value="Transcribed_RNA"/>
</dbReference>
<evidence type="ECO:0000313" key="11">
    <source>
        <dbReference type="EMBL" id="CAD9436311.1"/>
    </source>
</evidence>
<gene>
    <name evidence="11" type="ORF">FPAR1323_LOCUS13624</name>
</gene>
<feature type="compositionally biased region" description="Acidic residues" evidence="10">
    <location>
        <begin position="24"/>
        <end position="35"/>
    </location>
</feature>
<feature type="transmembrane region" description="Helical" evidence="9">
    <location>
        <begin position="92"/>
        <end position="112"/>
    </location>
</feature>
<dbReference type="Pfam" id="PF06703">
    <property type="entry name" value="SPC25"/>
    <property type="match status" value="1"/>
</dbReference>
<feature type="transmembrane region" description="Helical" evidence="9">
    <location>
        <begin position="118"/>
        <end position="140"/>
    </location>
</feature>
<feature type="region of interest" description="Disordered" evidence="10">
    <location>
        <begin position="1"/>
        <end position="39"/>
    </location>
</feature>
<evidence type="ECO:0000256" key="4">
    <source>
        <dbReference type="ARBA" id="ARBA00022692"/>
    </source>
</evidence>
<evidence type="ECO:0000256" key="10">
    <source>
        <dbReference type="SAM" id="MobiDB-lite"/>
    </source>
</evidence>
<comment type="similarity">
    <text evidence="2 9">Belongs to the SPCS2 family.</text>
</comment>
<dbReference type="PANTHER" id="PTHR13085">
    <property type="entry name" value="MICROSOMAL SIGNAL PEPTIDASE 25 KDA SUBUNIT"/>
    <property type="match status" value="1"/>
</dbReference>
<accession>A0A7S2CUY6</accession>
<dbReference type="GO" id="GO:0005787">
    <property type="term" value="C:signal peptidase complex"/>
    <property type="evidence" value="ECO:0007669"/>
    <property type="project" value="UniProtKB-UniRule"/>
</dbReference>
<evidence type="ECO:0000256" key="6">
    <source>
        <dbReference type="ARBA" id="ARBA00022989"/>
    </source>
</evidence>
<dbReference type="InterPro" id="IPR009582">
    <property type="entry name" value="Spc2/SPCS2"/>
</dbReference>
<dbReference type="GO" id="GO:0045047">
    <property type="term" value="P:protein targeting to ER"/>
    <property type="evidence" value="ECO:0007669"/>
    <property type="project" value="TreeGrafter"/>
</dbReference>
<dbReference type="PANTHER" id="PTHR13085:SF0">
    <property type="entry name" value="SIGNAL PEPTIDASE COMPLEX SUBUNIT 2"/>
    <property type="match status" value="1"/>
</dbReference>